<keyword evidence="3" id="KW-1185">Reference proteome</keyword>
<proteinExistence type="predicted"/>
<gene>
    <name evidence="2" type="ORF">V8G57_22220</name>
</gene>
<sequence length="221" mass="23715">MHISIKTGRLAMIAAFCLALAACGTTQPVAYSGISSSPKLTPNQKDDTGRVPYSYSAPVEWQKYNALIIDPVAIYSGPDHQFGDLSEADKQELARYMDTTFRKALSQRFQVTANPGSNTLKLRLTLAGVGTNTAVASTVTRFDLAGMPYNVVQSIRGKEGMFMGSVSYSVEIYDAASNQLLKAFVTKQYPNAMNIVATFGSLHAAKTGIEKGADALVASLK</sequence>
<name>A0ABU9Q1M9_9BURK</name>
<evidence type="ECO:0000313" key="3">
    <source>
        <dbReference type="Proteomes" id="UP001495910"/>
    </source>
</evidence>
<organism evidence="2 3">
    <name type="scientific">Collimonas rhizosphaerae</name>
    <dbReference type="NCBI Taxonomy" id="3126357"/>
    <lineage>
        <taxon>Bacteria</taxon>
        <taxon>Pseudomonadati</taxon>
        <taxon>Pseudomonadota</taxon>
        <taxon>Betaproteobacteria</taxon>
        <taxon>Burkholderiales</taxon>
        <taxon>Oxalobacteraceae</taxon>
        <taxon>Collimonas</taxon>
    </lineage>
</organism>
<comment type="caution">
    <text evidence="2">The sequence shown here is derived from an EMBL/GenBank/DDBJ whole genome shotgun (WGS) entry which is preliminary data.</text>
</comment>
<dbReference type="InterPro" id="IPR021747">
    <property type="entry name" value="DUF3313"/>
</dbReference>
<evidence type="ECO:0000313" key="2">
    <source>
        <dbReference type="EMBL" id="MEM4990122.1"/>
    </source>
</evidence>
<dbReference type="EMBL" id="JBANDC010000020">
    <property type="protein sequence ID" value="MEM4990122.1"/>
    <property type="molecule type" value="Genomic_DNA"/>
</dbReference>
<feature type="signal peptide" evidence="1">
    <location>
        <begin position="1"/>
        <end position="21"/>
    </location>
</feature>
<feature type="chain" id="PRO_5047300096" evidence="1">
    <location>
        <begin position="22"/>
        <end position="221"/>
    </location>
</feature>
<dbReference type="PROSITE" id="PS51257">
    <property type="entry name" value="PROKAR_LIPOPROTEIN"/>
    <property type="match status" value="1"/>
</dbReference>
<protein>
    <submittedName>
        <fullName evidence="2">DUF3313 domain-containing protein</fullName>
    </submittedName>
</protein>
<reference evidence="2 3" key="1">
    <citation type="submission" date="2024-02" db="EMBL/GenBank/DDBJ databases">
        <title>Draft genome sequence of Collimonas sp. strain H4R21, an effective mineral-weathering bacterial strain isolated from the beech rhizosphere.</title>
        <authorList>
            <person name="Morin E."/>
            <person name="Uroz S."/>
            <person name="Leveau J.H.J."/>
            <person name="Kumar R."/>
            <person name="Rey M.W."/>
            <person name="Pham J."/>
        </authorList>
    </citation>
    <scope>NUCLEOTIDE SEQUENCE [LARGE SCALE GENOMIC DNA]</scope>
    <source>
        <strain evidence="2 3">H4R21</strain>
    </source>
</reference>
<dbReference type="RefSeq" id="WP_342831252.1">
    <property type="nucleotide sequence ID" value="NZ_JBANDC010000020.1"/>
</dbReference>
<accession>A0ABU9Q1M9</accession>
<dbReference type="Proteomes" id="UP001495910">
    <property type="component" value="Unassembled WGS sequence"/>
</dbReference>
<dbReference type="Pfam" id="PF11769">
    <property type="entry name" value="DUF3313"/>
    <property type="match status" value="1"/>
</dbReference>
<evidence type="ECO:0000256" key="1">
    <source>
        <dbReference type="SAM" id="SignalP"/>
    </source>
</evidence>
<keyword evidence="1" id="KW-0732">Signal</keyword>